<evidence type="ECO:0000313" key="1">
    <source>
        <dbReference type="EMBL" id="OUI91427.1"/>
    </source>
</evidence>
<dbReference type="Proteomes" id="UP000194641">
    <property type="component" value="Unassembled WGS sequence"/>
</dbReference>
<gene>
    <name evidence="1" type="ORF">HK17_11580</name>
</gene>
<dbReference type="AlphaFoldDB" id="A0A252ANQ4"/>
<name>A0A252ANQ4_9PROT</name>
<comment type="caution">
    <text evidence="1">The sequence shown here is derived from an EMBL/GenBank/DDBJ whole genome shotgun (WGS) entry which is preliminary data.</text>
</comment>
<accession>A0A252ANQ4</accession>
<dbReference type="EMBL" id="JOPA01000036">
    <property type="protein sequence ID" value="OUI91427.1"/>
    <property type="molecule type" value="Genomic_DNA"/>
</dbReference>
<protein>
    <submittedName>
        <fullName evidence="1">Uncharacterized protein</fullName>
    </submittedName>
</protein>
<organism evidence="1 2">
    <name type="scientific">Acetobacter indonesiensis</name>
    <dbReference type="NCBI Taxonomy" id="104101"/>
    <lineage>
        <taxon>Bacteria</taxon>
        <taxon>Pseudomonadati</taxon>
        <taxon>Pseudomonadota</taxon>
        <taxon>Alphaproteobacteria</taxon>
        <taxon>Acetobacterales</taxon>
        <taxon>Acetobacteraceae</taxon>
        <taxon>Acetobacter</taxon>
    </lineage>
</organism>
<evidence type="ECO:0000313" key="2">
    <source>
        <dbReference type="Proteomes" id="UP000194641"/>
    </source>
</evidence>
<proteinExistence type="predicted"/>
<reference evidence="2" key="1">
    <citation type="submission" date="2014-06" db="EMBL/GenBank/DDBJ databases">
        <authorList>
            <person name="Winans N.J."/>
            <person name="Newell P.D."/>
            <person name="Douglas A.E."/>
        </authorList>
    </citation>
    <scope>NUCLEOTIDE SEQUENCE [LARGE SCALE GENOMIC DNA]</scope>
</reference>
<sequence>MIPLHPRKNLPTTRLQIGDRISLLASGPTPDDRPRFIRACIALFDAGDTMRVSILDQASPLGDNALADADMLESFDIDLGKRHVTIPCHYAWVDRDGLYEDGSEFLSLEPWG</sequence>